<name>A0ABM3ZWN2_ZIZJJ</name>
<dbReference type="RefSeq" id="XP_060668879.1">
    <property type="nucleotide sequence ID" value="XM_060812896.1"/>
</dbReference>
<sequence>MELEAEVAKLKEENQELKKKQAEMLEMQKNQLILHPDSVQFNHVQFLMLAILSRFYFPYGNGDDECAAGSKETVLETNADWSMVKHEGIVISVVENYGTQAYSRYPYVIICWQIVHY</sequence>
<evidence type="ECO:0000313" key="3">
    <source>
        <dbReference type="RefSeq" id="XP_060668879.1"/>
    </source>
</evidence>
<gene>
    <name evidence="3" type="primary">LOC132800014</name>
</gene>
<accession>A0ABM3ZWN2</accession>
<organism evidence="2 3">
    <name type="scientific">Ziziphus jujuba</name>
    <name type="common">Chinese jujube</name>
    <name type="synonym">Ziziphus sativa</name>
    <dbReference type="NCBI Taxonomy" id="326968"/>
    <lineage>
        <taxon>Eukaryota</taxon>
        <taxon>Viridiplantae</taxon>
        <taxon>Streptophyta</taxon>
        <taxon>Embryophyta</taxon>
        <taxon>Tracheophyta</taxon>
        <taxon>Spermatophyta</taxon>
        <taxon>Magnoliopsida</taxon>
        <taxon>eudicotyledons</taxon>
        <taxon>Gunneridae</taxon>
        <taxon>Pentapetalae</taxon>
        <taxon>rosids</taxon>
        <taxon>fabids</taxon>
        <taxon>Rosales</taxon>
        <taxon>Rhamnaceae</taxon>
        <taxon>Paliureae</taxon>
        <taxon>Ziziphus</taxon>
    </lineage>
</organism>
<protein>
    <submittedName>
        <fullName evidence="3">Uncharacterized protein LOC132800014 isoform X1</fullName>
    </submittedName>
</protein>
<keyword evidence="2" id="KW-1185">Reference proteome</keyword>
<evidence type="ECO:0000256" key="1">
    <source>
        <dbReference type="SAM" id="Coils"/>
    </source>
</evidence>
<proteinExistence type="predicted"/>
<feature type="coiled-coil region" evidence="1">
    <location>
        <begin position="3"/>
        <end position="30"/>
    </location>
</feature>
<reference evidence="3" key="2">
    <citation type="submission" date="2025-08" db="UniProtKB">
        <authorList>
            <consortium name="RefSeq"/>
        </authorList>
    </citation>
    <scope>IDENTIFICATION</scope>
    <source>
        <tissue evidence="3">Seedling</tissue>
    </source>
</reference>
<evidence type="ECO:0000313" key="2">
    <source>
        <dbReference type="Proteomes" id="UP001652623"/>
    </source>
</evidence>
<dbReference type="Proteomes" id="UP001652623">
    <property type="component" value="Chromosome 1"/>
</dbReference>
<dbReference type="GeneID" id="132800014"/>
<reference evidence="2" key="1">
    <citation type="submission" date="2025-05" db="UniProtKB">
        <authorList>
            <consortium name="RefSeq"/>
        </authorList>
    </citation>
    <scope>NUCLEOTIDE SEQUENCE [LARGE SCALE GENOMIC DNA]</scope>
</reference>
<keyword evidence="1" id="KW-0175">Coiled coil</keyword>